<dbReference type="Proteomes" id="UP001605036">
    <property type="component" value="Unassembled WGS sequence"/>
</dbReference>
<gene>
    <name evidence="1" type="ORF">R1flu_018841</name>
</gene>
<protein>
    <submittedName>
        <fullName evidence="1">Uncharacterized protein</fullName>
    </submittedName>
</protein>
<organism evidence="1 2">
    <name type="scientific">Riccia fluitans</name>
    <dbReference type="NCBI Taxonomy" id="41844"/>
    <lineage>
        <taxon>Eukaryota</taxon>
        <taxon>Viridiplantae</taxon>
        <taxon>Streptophyta</taxon>
        <taxon>Embryophyta</taxon>
        <taxon>Marchantiophyta</taxon>
        <taxon>Marchantiopsida</taxon>
        <taxon>Marchantiidae</taxon>
        <taxon>Marchantiales</taxon>
        <taxon>Ricciaceae</taxon>
        <taxon>Riccia</taxon>
    </lineage>
</organism>
<accession>A0ABD1ZGZ4</accession>
<proteinExistence type="predicted"/>
<dbReference type="AlphaFoldDB" id="A0ABD1ZGZ4"/>
<evidence type="ECO:0000313" key="1">
    <source>
        <dbReference type="EMBL" id="KAL2650713.1"/>
    </source>
</evidence>
<reference evidence="1 2" key="1">
    <citation type="submission" date="2024-09" db="EMBL/GenBank/DDBJ databases">
        <title>Chromosome-scale assembly of Riccia fluitans.</title>
        <authorList>
            <person name="Paukszto L."/>
            <person name="Sawicki J."/>
            <person name="Karawczyk K."/>
            <person name="Piernik-Szablinska J."/>
            <person name="Szczecinska M."/>
            <person name="Mazdziarz M."/>
        </authorList>
    </citation>
    <scope>NUCLEOTIDE SEQUENCE [LARGE SCALE GENOMIC DNA]</scope>
    <source>
        <strain evidence="1">Rf_01</strain>
        <tissue evidence="1">Aerial parts of the thallus</tissue>
    </source>
</reference>
<sequence length="74" mass="8576">MGNRRTRARKYDRKRDDGQLGQHMRNILACLNSDGKKRGGDMLRGELQMLKEQEIQVMNLVNLVYRVLIGRFGG</sequence>
<keyword evidence="2" id="KW-1185">Reference proteome</keyword>
<evidence type="ECO:0000313" key="2">
    <source>
        <dbReference type="Proteomes" id="UP001605036"/>
    </source>
</evidence>
<name>A0ABD1ZGZ4_9MARC</name>
<comment type="caution">
    <text evidence="1">The sequence shown here is derived from an EMBL/GenBank/DDBJ whole genome shotgun (WGS) entry which is preliminary data.</text>
</comment>
<dbReference type="EMBL" id="JBHFFA010000001">
    <property type="protein sequence ID" value="KAL2650713.1"/>
    <property type="molecule type" value="Genomic_DNA"/>
</dbReference>